<protein>
    <submittedName>
        <fullName evidence="1">Uncharacterized protein</fullName>
    </submittedName>
</protein>
<comment type="caution">
    <text evidence="1">The sequence shown here is derived from an EMBL/GenBank/DDBJ whole genome shotgun (WGS) entry which is preliminary data.</text>
</comment>
<proteinExistence type="predicted"/>
<evidence type="ECO:0000313" key="2">
    <source>
        <dbReference type="Proteomes" id="UP001151760"/>
    </source>
</evidence>
<keyword evidence="2" id="KW-1185">Reference proteome</keyword>
<dbReference type="Proteomes" id="UP001151760">
    <property type="component" value="Unassembled WGS sequence"/>
</dbReference>
<accession>A0ABQ5BA51</accession>
<sequence>MINACNHSLLKFGRWLEKPQSCRHGYTLRDGDKRLERRWSNTPILLDLCKLSLQKGVSAITNDCTGSTNIWRREISMIFAKYSGVIGGERFRFNPFWDNSRTARDYTCFPREDGNGPIMSMPTCKDFNILGWSFEDLITFVKFFLDRLATDSHSS</sequence>
<gene>
    <name evidence="1" type="ORF">Tco_0857629</name>
</gene>
<reference evidence="1" key="2">
    <citation type="submission" date="2022-01" db="EMBL/GenBank/DDBJ databases">
        <authorList>
            <person name="Yamashiro T."/>
            <person name="Shiraishi A."/>
            <person name="Satake H."/>
            <person name="Nakayama K."/>
        </authorList>
    </citation>
    <scope>NUCLEOTIDE SEQUENCE</scope>
</reference>
<reference evidence="1" key="1">
    <citation type="journal article" date="2022" name="Int. J. Mol. Sci.">
        <title>Draft Genome of Tanacetum Coccineum: Genomic Comparison of Closely Related Tanacetum-Family Plants.</title>
        <authorList>
            <person name="Yamashiro T."/>
            <person name="Shiraishi A."/>
            <person name="Nakayama K."/>
            <person name="Satake H."/>
        </authorList>
    </citation>
    <scope>NUCLEOTIDE SEQUENCE</scope>
</reference>
<evidence type="ECO:0000313" key="1">
    <source>
        <dbReference type="EMBL" id="GJT10587.1"/>
    </source>
</evidence>
<organism evidence="1 2">
    <name type="scientific">Tanacetum coccineum</name>
    <dbReference type="NCBI Taxonomy" id="301880"/>
    <lineage>
        <taxon>Eukaryota</taxon>
        <taxon>Viridiplantae</taxon>
        <taxon>Streptophyta</taxon>
        <taxon>Embryophyta</taxon>
        <taxon>Tracheophyta</taxon>
        <taxon>Spermatophyta</taxon>
        <taxon>Magnoliopsida</taxon>
        <taxon>eudicotyledons</taxon>
        <taxon>Gunneridae</taxon>
        <taxon>Pentapetalae</taxon>
        <taxon>asterids</taxon>
        <taxon>campanulids</taxon>
        <taxon>Asterales</taxon>
        <taxon>Asteraceae</taxon>
        <taxon>Asteroideae</taxon>
        <taxon>Anthemideae</taxon>
        <taxon>Anthemidinae</taxon>
        <taxon>Tanacetum</taxon>
    </lineage>
</organism>
<dbReference type="EMBL" id="BQNB010012999">
    <property type="protein sequence ID" value="GJT10587.1"/>
    <property type="molecule type" value="Genomic_DNA"/>
</dbReference>
<name>A0ABQ5BA51_9ASTR</name>